<organism evidence="1 2">
    <name type="scientific">Trichonephila inaurata madagascariensis</name>
    <dbReference type="NCBI Taxonomy" id="2747483"/>
    <lineage>
        <taxon>Eukaryota</taxon>
        <taxon>Metazoa</taxon>
        <taxon>Ecdysozoa</taxon>
        <taxon>Arthropoda</taxon>
        <taxon>Chelicerata</taxon>
        <taxon>Arachnida</taxon>
        <taxon>Araneae</taxon>
        <taxon>Araneomorphae</taxon>
        <taxon>Entelegynae</taxon>
        <taxon>Araneoidea</taxon>
        <taxon>Nephilidae</taxon>
        <taxon>Trichonephila</taxon>
        <taxon>Trichonephila inaurata</taxon>
    </lineage>
</organism>
<dbReference type="Proteomes" id="UP000886998">
    <property type="component" value="Unassembled WGS sequence"/>
</dbReference>
<dbReference type="AlphaFoldDB" id="A0A8X7CFR5"/>
<keyword evidence="2" id="KW-1185">Reference proteome</keyword>
<proteinExistence type="predicted"/>
<protein>
    <submittedName>
        <fullName evidence="1">Uncharacterized protein</fullName>
    </submittedName>
</protein>
<evidence type="ECO:0000313" key="1">
    <source>
        <dbReference type="EMBL" id="GFY64821.1"/>
    </source>
</evidence>
<sequence length="67" mass="7045">MVRVGVGDCAHGFGVIVHCFALVCNASMSATIIDMTESHCLKLDGACLTEEPDASEDGEKIASKKEC</sequence>
<comment type="caution">
    <text evidence="1">The sequence shown here is derived from an EMBL/GenBank/DDBJ whole genome shotgun (WGS) entry which is preliminary data.</text>
</comment>
<evidence type="ECO:0000313" key="2">
    <source>
        <dbReference type="Proteomes" id="UP000886998"/>
    </source>
</evidence>
<reference evidence="1" key="1">
    <citation type="submission" date="2020-08" db="EMBL/GenBank/DDBJ databases">
        <title>Multicomponent nature underlies the extraordinary mechanical properties of spider dragline silk.</title>
        <authorList>
            <person name="Kono N."/>
            <person name="Nakamura H."/>
            <person name="Mori M."/>
            <person name="Yoshida Y."/>
            <person name="Ohtoshi R."/>
            <person name="Malay A.D."/>
            <person name="Moran D.A.P."/>
            <person name="Tomita M."/>
            <person name="Numata K."/>
            <person name="Arakawa K."/>
        </authorList>
    </citation>
    <scope>NUCLEOTIDE SEQUENCE</scope>
</reference>
<name>A0A8X7CFR5_9ARAC</name>
<dbReference type="EMBL" id="BMAV01015411">
    <property type="protein sequence ID" value="GFY64821.1"/>
    <property type="molecule type" value="Genomic_DNA"/>
</dbReference>
<gene>
    <name evidence="1" type="ORF">TNIN_193441</name>
</gene>
<accession>A0A8X7CFR5</accession>